<evidence type="ECO:0000256" key="1">
    <source>
        <dbReference type="ARBA" id="ARBA00022603"/>
    </source>
</evidence>
<dbReference type="EMBL" id="CP001047">
    <property type="protein sequence ID" value="ACF07220.1"/>
    <property type="molecule type" value="Genomic_DNA"/>
</dbReference>
<reference evidence="4 5" key="1">
    <citation type="journal article" date="2008" name="Infect. Immun.">
        <title>Genome of Mycoplasma arthritidis.</title>
        <authorList>
            <person name="Dybvig K."/>
            <person name="Zuhua C."/>
            <person name="Lao P."/>
            <person name="Jordan D.S."/>
            <person name="French C.T."/>
            <person name="Tu A.H."/>
            <person name="Loraine A.E."/>
        </authorList>
    </citation>
    <scope>NUCLEOTIDE SEQUENCE [LARGE SCALE GENOMIC DNA]</scope>
    <source>
        <strain evidence="4 5">158L3-1</strain>
    </source>
</reference>
<proteinExistence type="predicted"/>
<dbReference type="PANTHER" id="PTHR43861:SF1">
    <property type="entry name" value="TRANS-ACONITATE 2-METHYLTRANSFERASE"/>
    <property type="match status" value="1"/>
</dbReference>
<feature type="domain" description="Methyltransferase" evidence="3">
    <location>
        <begin position="48"/>
        <end position="142"/>
    </location>
</feature>
<evidence type="ECO:0000313" key="4">
    <source>
        <dbReference type="EMBL" id="ACF07220.1"/>
    </source>
</evidence>
<sequence length="242" mass="28637">MEKTQLINYYENSKNFKQYHDTAKLGFWKSENDLLKKYQTSFPKKIKILDLGCGTGRTTFALQKMFPEANILAIDISTRMIELASQLNESKQTKFVISDILKYDFKDEKYDLILFSFNGFSNITAANDIRAFLKLIRQLLKDENSKYIFTVHDMFSNDEYCKFWTETKKVNYLDTLSDEKILEPHNIKTRFYRHEDIVQLTNEFGFEIVESFKRDDSQEAKWVLEISYPVVFYVFAKAKGLK</sequence>
<dbReference type="CDD" id="cd02440">
    <property type="entry name" value="AdoMet_MTases"/>
    <property type="match status" value="1"/>
</dbReference>
<keyword evidence="2 4" id="KW-0808">Transferase</keyword>
<dbReference type="InterPro" id="IPR041698">
    <property type="entry name" value="Methyltransf_25"/>
</dbReference>
<keyword evidence="1 4" id="KW-0489">Methyltransferase</keyword>
<protein>
    <submittedName>
        <fullName evidence="4">Predicted O-methyltransferase</fullName>
    </submittedName>
</protein>
<dbReference type="InterPro" id="IPR029063">
    <property type="entry name" value="SAM-dependent_MTases_sf"/>
</dbReference>
<gene>
    <name evidence="4" type="ordered locus">MARTH_orf339</name>
</gene>
<keyword evidence="5" id="KW-1185">Reference proteome</keyword>
<dbReference type="STRING" id="243272.MARTH_orf339"/>
<dbReference type="HOGENOM" id="CLU_076868_0_0_14"/>
<dbReference type="RefSeq" id="WP_012498177.1">
    <property type="nucleotide sequence ID" value="NC_011025.1"/>
</dbReference>
<evidence type="ECO:0000259" key="3">
    <source>
        <dbReference type="Pfam" id="PF13649"/>
    </source>
</evidence>
<name>B3PMG8_META1</name>
<evidence type="ECO:0000313" key="5">
    <source>
        <dbReference type="Proteomes" id="UP000008812"/>
    </source>
</evidence>
<dbReference type="Proteomes" id="UP000008812">
    <property type="component" value="Chromosome"/>
</dbReference>
<dbReference type="Gene3D" id="3.40.50.150">
    <property type="entry name" value="Vaccinia Virus protein VP39"/>
    <property type="match status" value="1"/>
</dbReference>
<dbReference type="eggNOG" id="COG2226">
    <property type="taxonomic scope" value="Bacteria"/>
</dbReference>
<dbReference type="PANTHER" id="PTHR43861">
    <property type="entry name" value="TRANS-ACONITATE 2-METHYLTRANSFERASE-RELATED"/>
    <property type="match status" value="1"/>
</dbReference>
<dbReference type="AlphaFoldDB" id="B3PMG8"/>
<evidence type="ECO:0000256" key="2">
    <source>
        <dbReference type="ARBA" id="ARBA00022679"/>
    </source>
</evidence>
<dbReference type="GO" id="GO:0032259">
    <property type="term" value="P:methylation"/>
    <property type="evidence" value="ECO:0007669"/>
    <property type="project" value="UniProtKB-KW"/>
</dbReference>
<dbReference type="GO" id="GO:0008168">
    <property type="term" value="F:methyltransferase activity"/>
    <property type="evidence" value="ECO:0007669"/>
    <property type="project" value="UniProtKB-KW"/>
</dbReference>
<dbReference type="SUPFAM" id="SSF53335">
    <property type="entry name" value="S-adenosyl-L-methionine-dependent methyltransferases"/>
    <property type="match status" value="1"/>
</dbReference>
<organism evidence="4 5">
    <name type="scientific">Metamycoplasma arthritidis (strain 158L3-1)</name>
    <name type="common">Mycoplasma arthritidis</name>
    <dbReference type="NCBI Taxonomy" id="243272"/>
    <lineage>
        <taxon>Bacteria</taxon>
        <taxon>Bacillati</taxon>
        <taxon>Mycoplasmatota</taxon>
        <taxon>Mycoplasmoidales</taxon>
        <taxon>Metamycoplasmataceae</taxon>
        <taxon>Metamycoplasma</taxon>
    </lineage>
</organism>
<accession>B3PMG8</accession>
<dbReference type="Pfam" id="PF13649">
    <property type="entry name" value="Methyltransf_25"/>
    <property type="match status" value="1"/>
</dbReference>
<dbReference type="KEGG" id="mat:MARTH_orf339"/>